<keyword evidence="4" id="KW-0493">Microtubule</keyword>
<evidence type="ECO:0000259" key="21">
    <source>
        <dbReference type="Pfam" id="PF12781"/>
    </source>
</evidence>
<dbReference type="Gene3D" id="1.20.920.30">
    <property type="match status" value="1"/>
</dbReference>
<keyword evidence="7" id="KW-0067">ATP-binding</keyword>
<evidence type="ECO:0000256" key="14">
    <source>
        <dbReference type="SAM" id="Coils"/>
    </source>
</evidence>
<evidence type="ECO:0000313" key="26">
    <source>
        <dbReference type="EMBL" id="CAH0375319.1"/>
    </source>
</evidence>
<keyword evidence="9 14" id="KW-0175">Coiled coil</keyword>
<dbReference type="Pfam" id="PF12781">
    <property type="entry name" value="AAA_9"/>
    <property type="match status" value="1"/>
</dbReference>
<evidence type="ECO:0000259" key="25">
    <source>
        <dbReference type="Pfam" id="PF18199"/>
    </source>
</evidence>
<dbReference type="FunFam" id="3.40.50.300:FF:000044">
    <property type="entry name" value="Dynein heavy chain 5, axonemal"/>
    <property type="match status" value="1"/>
</dbReference>
<dbReference type="Gene3D" id="1.20.58.1120">
    <property type="match status" value="1"/>
</dbReference>
<dbReference type="InterPro" id="IPR041466">
    <property type="entry name" value="Dynein_AAA5_ext"/>
</dbReference>
<feature type="coiled-coil region" evidence="14">
    <location>
        <begin position="3388"/>
        <end position="3425"/>
    </location>
</feature>
<dbReference type="CDD" id="cd06503">
    <property type="entry name" value="ATP-synt_Fo_b"/>
    <property type="match status" value="1"/>
</dbReference>
<evidence type="ECO:0000259" key="24">
    <source>
        <dbReference type="Pfam" id="PF18198"/>
    </source>
</evidence>
<comment type="similarity">
    <text evidence="2">Belongs to the dynein heavy chain family.</text>
</comment>
<dbReference type="GO" id="GO:0007018">
    <property type="term" value="P:microtubule-based movement"/>
    <property type="evidence" value="ECO:0007669"/>
    <property type="project" value="InterPro"/>
</dbReference>
<dbReference type="GO" id="GO:0051959">
    <property type="term" value="F:dynein light intermediate chain binding"/>
    <property type="evidence" value="ECO:0007669"/>
    <property type="project" value="InterPro"/>
</dbReference>
<keyword evidence="6" id="KW-0547">Nucleotide-binding</keyword>
<evidence type="ECO:0000256" key="13">
    <source>
        <dbReference type="ARBA" id="ARBA00023273"/>
    </source>
</evidence>
<dbReference type="Pfam" id="PF17852">
    <property type="entry name" value="Dynein_AAA_lid"/>
    <property type="match status" value="1"/>
</dbReference>
<dbReference type="FunFam" id="3.40.50.300:FF:000049">
    <property type="entry name" value="Dynein, axonemal, heavy chain 5"/>
    <property type="match status" value="1"/>
</dbReference>
<dbReference type="Gene3D" id="1.10.8.720">
    <property type="entry name" value="Region D6 of dynein motor"/>
    <property type="match status" value="1"/>
</dbReference>
<keyword evidence="10" id="KW-0969">Cilium</keyword>
<dbReference type="InterPro" id="IPR013602">
    <property type="entry name" value="Dynein_heavy_linker"/>
</dbReference>
<dbReference type="InterPro" id="IPR041589">
    <property type="entry name" value="DNAH3_AAA_lid_1"/>
</dbReference>
<dbReference type="Pfam" id="PF18198">
    <property type="entry name" value="AAA_lid_11"/>
    <property type="match status" value="1"/>
</dbReference>
<evidence type="ECO:0000259" key="15">
    <source>
        <dbReference type="Pfam" id="PF03028"/>
    </source>
</evidence>
<organism evidence="26 27">
    <name type="scientific">Pelagomonas calceolata</name>
    <dbReference type="NCBI Taxonomy" id="35677"/>
    <lineage>
        <taxon>Eukaryota</taxon>
        <taxon>Sar</taxon>
        <taxon>Stramenopiles</taxon>
        <taxon>Ochrophyta</taxon>
        <taxon>Pelagophyceae</taxon>
        <taxon>Pelagomonadales</taxon>
        <taxon>Pelagomonadaceae</taxon>
        <taxon>Pelagomonas</taxon>
    </lineage>
</organism>
<keyword evidence="13" id="KW-0966">Cell projection</keyword>
<dbReference type="EMBL" id="CAKKNE010000004">
    <property type="protein sequence ID" value="CAH0375319.1"/>
    <property type="molecule type" value="Genomic_DNA"/>
</dbReference>
<dbReference type="FunFam" id="3.40.50.300:FF:000320">
    <property type="entry name" value="Dynein, axonemal, heavy chain 5"/>
    <property type="match status" value="1"/>
</dbReference>
<dbReference type="Gene3D" id="1.10.8.1220">
    <property type="match status" value="1"/>
</dbReference>
<dbReference type="GO" id="GO:0005874">
    <property type="term" value="C:microtubule"/>
    <property type="evidence" value="ECO:0007669"/>
    <property type="project" value="UniProtKB-KW"/>
</dbReference>
<dbReference type="GO" id="GO:0045505">
    <property type="term" value="F:dynein intermediate chain binding"/>
    <property type="evidence" value="ECO:0007669"/>
    <property type="project" value="InterPro"/>
</dbReference>
<dbReference type="InterPro" id="IPR043160">
    <property type="entry name" value="Dynein_C_barrel"/>
</dbReference>
<dbReference type="InterPro" id="IPR043157">
    <property type="entry name" value="Dynein_AAA1S"/>
</dbReference>
<feature type="domain" description="Dynein heavy chain 3 AAA+ lid" evidence="23">
    <location>
        <begin position="2708"/>
        <end position="2806"/>
    </location>
</feature>
<dbReference type="Gene3D" id="3.20.180.20">
    <property type="entry name" value="Dynein heavy chain, N-terminal domain 2"/>
    <property type="match status" value="1"/>
</dbReference>
<dbReference type="FunFam" id="3.10.490.20:FF:000010">
    <property type="entry name" value="Dynein heavy chain, putative"/>
    <property type="match status" value="1"/>
</dbReference>
<dbReference type="InterPro" id="IPR042222">
    <property type="entry name" value="Dynein_2_N"/>
</dbReference>
<dbReference type="InterPro" id="IPR041228">
    <property type="entry name" value="Dynein_C"/>
</dbReference>
<gene>
    <name evidence="26" type="ORF">PECAL_4P26480</name>
</gene>
<evidence type="ECO:0000259" key="18">
    <source>
        <dbReference type="Pfam" id="PF12774"/>
    </source>
</evidence>
<dbReference type="GO" id="GO:0005524">
    <property type="term" value="F:ATP binding"/>
    <property type="evidence" value="ECO:0007669"/>
    <property type="project" value="UniProtKB-KW"/>
</dbReference>
<dbReference type="InterPro" id="IPR041658">
    <property type="entry name" value="AAA_lid_11"/>
</dbReference>
<comment type="subcellular location">
    <subcellularLocation>
        <location evidence="1">Cytoplasm</location>
        <location evidence="1">Cytoskeleton</location>
        <location evidence="1">Cilium axoneme</location>
    </subcellularLocation>
</comment>
<dbReference type="Pfam" id="PF03028">
    <property type="entry name" value="Dynein_heavy"/>
    <property type="match status" value="1"/>
</dbReference>
<dbReference type="SUPFAM" id="SSF52540">
    <property type="entry name" value="P-loop containing nucleoside triphosphate hydrolases"/>
    <property type="match status" value="4"/>
</dbReference>
<dbReference type="Pfam" id="PF17857">
    <property type="entry name" value="AAA_lid_1"/>
    <property type="match status" value="1"/>
</dbReference>
<dbReference type="PANTHER" id="PTHR46532">
    <property type="entry name" value="MALE FERTILITY FACTOR KL5"/>
    <property type="match status" value="1"/>
</dbReference>
<dbReference type="GO" id="GO:0008569">
    <property type="term" value="F:minus-end-directed microtubule motor activity"/>
    <property type="evidence" value="ECO:0007669"/>
    <property type="project" value="InterPro"/>
</dbReference>
<dbReference type="Pfam" id="PF08385">
    <property type="entry name" value="DHC_N1"/>
    <property type="match status" value="1"/>
</dbReference>
<feature type="domain" description="Dynein heavy chain AAA 5 extension" evidence="22">
    <location>
        <begin position="2371"/>
        <end position="2482"/>
    </location>
</feature>
<dbReference type="Gene3D" id="1.20.1270.280">
    <property type="match status" value="1"/>
</dbReference>
<feature type="domain" description="Dynein heavy chain region D6 P-loop" evidence="15">
    <location>
        <begin position="4015"/>
        <end position="4124"/>
    </location>
</feature>
<dbReference type="InterPro" id="IPR024317">
    <property type="entry name" value="Dynein_heavy_chain_D4_dom"/>
</dbReference>
<sequence length="4635" mass="523397">MAGTERGKWMVQKIVGCFAQDGVDAVKANSCLRRAENNAFLKGFFDGSNGEQRVFVFHQPPCNDEGEAEEGAAPELTLGVGTVSRMAGRCCAFVRGVKPGEPIAADKASTTELMFTEMHSSALGALSTFLDGYGVPAFAHSEQWGRAGPDQRRDFSSDMSALAATVKDAVVSLDGGLELAKPEGSQMAQTTKTFNSQARQNPELIPQFESLLEGWCDAIQQYLDRPASLSSDDVGPLRELNNWRNRMQRLTSISEQLKRKDCKAVVNLLQAVTKNTGDPSKQKLVALLRRWKQTDVNITEAANEAKDNVKYLFTLERFIEPLYKGTTTTIVDTLPALTNSIKMIHTIARYYSTSERMTALFACITDQMIVNCKASIWSIDPSEVCHSDASRAETLWESNEQDLVRRLEACLKLSEAYQDQYRLTKKKLQQMPKGKQFDFNEMHIFGKFDLFCRRVIKLIDMFSTIDQFKSLSVNKLEGMEQLIARFHRIVKEFRGKGHDLLDYHNNKFDRDYVEFNVKIPASRVGAFTSIRIVKISDLEGALQHFINQSFENITSIENSLGLLATFQAILQRETLKSDLDSKLNVIFQNYGIELEQVQQLYEKQKHDPPIPRNLPPVAGNITWSRHLLKRIEGPMRQFELNQNVLDGPGARRIIKMYNKLARTLVAFEYLWHQAWVSSIDQAKSGLQATLIIRHPEDQKLYVNFDLELLQLVREAKCLDRMGVEVPESAKIILFQEDKLKSYYNDLHWALNEYDRVVSMVIPVTAMVLRPHFNDMEAELRPGMVTLTWTSMNIDSYKAHVHHGLKRLEQLVTGINDVIEHRIENNLKVVSRTRLVDLPDDQSFTVDDFVHNQHDHIEVEVDVLTGKNLEIEAAVDDLVQVIMAYRFEQPGSHVEPDEVAKLKKHYNHFMYQALLHSAKNSLNALKKRIACRVASGFLYTARPFFEIGVRLGSEECVLSPSLDDVQNCINRSAQAVLGCFKRVKDWRIVALEKYRTADAPSFFERITKDIEIVRVALLLTGSLQGIRNTVADYLHSFGQFDWLWQKDKQEAYKEFLSTNPSLEDYASQLKSFQGTDDDIGQIATCHNIGALSLNTTQLKGQLKADVEVWQKTYCNNLHKEAREKLDDLSEYIRATSVKLEKVVADDDLDALGVMMALFKTIRERESGISMEMRPIEEMYAMLERNLPSGFMDKSEVDKRTVLESGWRKMVATASVRAEEMSNKQHVQKKNLKVSKNVLRKEVDKLRDNWINAGPGVPGVDPEVALDRLRFAKDHLAQCVRKYEMAHNGEELFALPFSEYPELAQTEKDIKLFDQLFSLYTDVKENMNEWNLLQFAAIVAGMEDMTAAMDNFALRCKKMPGRLRAFDAYKNLNKRIEDFQIVLPLLQELAKPSVMVRHWDELRALVKNDFDQESADFTLEFIISLKLENVADEVLEITDGADKQLKIEQDIKEINGIWEVREFTFKDWKSRPIPTLQGTGILTEELEESIMQMQTFLTMRHVAPFREEAAELLANLNDAADTLEQWVKVQLMWCSLESVFTGGDIAKQLPMEAKKFSKVDKDWTKIMQVSQSTSLVVPCCQNEMLKAKLPEMYGELEKCSKALEGYLEQKRSKFPRFYFCSNSKLLQILSQGSDPTTMNAHYETVFDALEKVDHDKKDKAIIRTIHGSGGVGHEEFPFIKPVPASGNIEDWLTTLLHYMQLTVKSLCATAGEYCAATGVDIPGLRRFVDDSKAQIALLGIQFMWTADTQTALEECKRKKSGMKECNARQNNLLLELSSWCLQDLGTKVNRKKIETLVTIHVHQKDVTTEMFQLYKKKLIHDANDFEWTKQARFYWRPQASDDCSPDGSVVIAITNFDFAYSYEYLGSKERLVVTPLTDRCYITLAQALGMSFGGAPAGPAGTGKTETTKDLGASLGIFVVVTNCGDQMSYKDCAKIFKGLCQSGIWGCFDEFNRIRLPVLSVVAQQVLSIQNAKKADKAFFQFPGDPQDVRLNKAVGYFITMNPGYAGRQALPENLKALFRGVMMMVPNFQIIKKVKLCSVGYSQYEMLSFKFFVLYDTCKLQLSNQKHYDWGLRNILSVLRTMGASKRNNMDKPESYLVYQTLRDMNLSKLVAQDVPLFLSILADLFPSMSAPPKAEYPDMEQALMEECEKDGKIFYEGPEGSEGTRGGWVGKVIQLYETTKVRHGIMLVGPTGGGKSTIFYLLRRVLHKIMDLQHRACRFNPKAIRAQQMYGEVDPVSQEWTTGVFAAMWAKACNRDNPYNTWITADGPVDAIWIEDLNTVLDDNKILTLANGDRMPMTDNVKMMFEVETLKNASPATVSRAGIIYLSEVELDWEALFTAWVQTRPEDQRDILTQLKEKWLGKCDPIEPGPAFSFLQRQTSPKLATGRMAILQAMLTLIDGFTLEAGAPVQTAIKIDQGDLAVNLEKIFILAFTWSFGALLEADDRDKLNEWMSSVDKTHMPSGNVFEFKLDHESCDWVEWSAPVWKYPDGDTLDFASILVPTVDAERTQYLIKQAHKQKKAALLIGSAGTAKTATVRMFLQSLDMLTRTVNYSFATTMFGAQNAVEAELDKRGGKNFGPPNGNKMTFFIDDMSMPEVNKWTDQPTLELMRQLVEYSGFCFLDKDKRGDFKTCEDVYYIGAMGHPGGGRNDIPNRLKRQFYTINLTPPSINSINDIYGQMLAGRFPARQTETDLKLVVNALTKATIKLWTFMQNKMLPTPAKFHYVFNMRDLSRVFQGVLAVPHDSINTGGTRGQEGTYTVAPPSTLVNVWKHECERVFNDKLTNYKDKDVCTGAIQETITEVFDEAVVAGIPSDSELLMVNFLRDDIYDEDGVMQEEAPKVYEPGGTLKEIKSRVDMFLDKYNEENPSKKMDLVLFDDALKHMLKINRLMEMPRGSGLLVGVGGSGKQSLTRLSSYISRFMCFQITLTKTYNQASLLEDIRTLYRNAGAGKGTTFLFTESEIKAESFLETLNSVLMTGEVPGLFAKDEIMAMTAELRPSFIKNRPGVEETQDNLKAYLTDVTRDNLHLMLCMSPLNPKFPERARRFPGLVSAPTIDWFLPWPEEALVAVSKGFLGKFEMACDDDIKNNVMTTMGMCHAHTTDVCLEYFEKMRRQVYQTPKSYLSFIAAYQVMYKTKLAEIEHKEASILLGLEKLEQGGKDVEDMKLVLAEEDKKLAVASEETNKMLEGLQISSAEAQREGDKVAKDKAACEADAERIGKEKALAEIDLAKAQPFVDKANKAIASIKPKDIQEIKANKNPTDIIKMIFDCILILFKLPLEKVVPETLYVKKEDLPFFGTSFKFSGQAMLGGANFLTDLQAFGAEGKDLMNEETVEFLFPYVDLGTEEGGEYFTPKVAKSASSAAEGLCIFAAAMKDYFYASRIVKPKLEALALAEASLNEAAEKLKQAEAKLAEVNAKLGELQAMFERQMGEKKILEDNANMLMKKMTQATDLIGGLSGEQKRWTEDANGFASEKLRLVGDCAVACAFVSYCGPFNQEYRSYCIVDKYSNECETRHVPVTQNLNIIEFLADIGTIGDWNQEGLPTDPLSIQNGILVTRSSRFPLLIDPQGQAVGWITCREKERLPAASPTVQLLDPKIKDKLEFAMQEGKAFIVLGVENEIDPMFDPVLEKEYVQKGRRYIITISDKQMDYDMAFMAYFITRLPNPTFSPELQAKTTVVDFTVTQKGLEEQLLGKVIGKEQRALEEQLALVLQEVNANTKSLLALDASLLERLTSNTGNLLDDEELVDVLASTKAKAQEVGEKLKAADETKISINEKREQFRPVATRGSCLYFAIVEMSAVNPMYQTSLAQFLGLFMSSMDKAERASLASKRVENIIDCMTYITYRYINRGLYEKDKLTFILICTLKILVTAGLLKSGDVTLFLRGGAALDINTAKRKPFGWMTNDSWLNILALADALKFFANMPSDMSANESIWRKWYEDNEPEQLAIPDYETRISENVEIGPFLRLLVVRMLRMDRCIPQARDFIKATPQMGPRFVEPVTDTMEMTYDESCAEVPTIFLLSAGVDPTESIELLARKKKLPPPAVISLGEGQEPVAIKALNGAAQEGLWVMLQNCELALELMADMEQMFAKMEAIDPNFRLFITCLPHKDFPLGLLQMSTKVTNEPPMGLKAGLLRTYTVTVDQERLERVETEQWRKLLFGLSFLHSVVQERRKFGAIGWCIKYEYNTADLTACILFLEGHLYAGPISWSTLQYMVSEVQYGGKITDSVDRRMFNTYAEEFLRPGVCEEGFSYTPSAPVMPIPQNYKYTVPGHTELKPFKDYIETFPEADSPEISGLHPNAELTFRINEVNAMIATLGETQPKGGGGGGESIEDAVTRKATELISRLPEEYNEDDYKHKINKLGGLTIPLNIFLFQEIQRLQDVLSKVGFQLVQLKLAIKGEVVLTDELAQALGAIGGARVPHSWIYTLSGTEFSWILPSLGQWFSSLLARDDQDRTWLNKSRPPAFWMTGWFNPTGFLTAMKQEVTRKHKADKWALDEVDYRTEVTTMERVDQCRAAPPEGVYVHGLFLDGAALDNKQGLLVESVPKTLIVPLPVLFVSGLVRDEAIKRRIELFGKHGPYECPVYKYPVRGDGYPGNPDIKCFIFYVTLKCTVEKPRNHWTLRGVALLANETA</sequence>
<dbReference type="InterPro" id="IPR004273">
    <property type="entry name" value="Dynein_heavy_D6_P-loop"/>
</dbReference>
<evidence type="ECO:0000259" key="17">
    <source>
        <dbReference type="Pfam" id="PF08393"/>
    </source>
</evidence>
<evidence type="ECO:0000313" key="27">
    <source>
        <dbReference type="Proteomes" id="UP000789595"/>
    </source>
</evidence>
<dbReference type="Gene3D" id="1.10.287.2620">
    <property type="match status" value="1"/>
</dbReference>
<dbReference type="Gene3D" id="1.20.920.20">
    <property type="match status" value="1"/>
</dbReference>
<accession>A0A8J2SYB8</accession>
<dbReference type="GO" id="GO:0005858">
    <property type="term" value="C:axonemal dynein complex"/>
    <property type="evidence" value="ECO:0007669"/>
    <property type="project" value="TreeGrafter"/>
</dbReference>
<dbReference type="FunFam" id="1.10.8.1220:FF:000001">
    <property type="entry name" value="Dynein axonemal heavy chain 5"/>
    <property type="match status" value="1"/>
</dbReference>
<dbReference type="Pfam" id="PF12774">
    <property type="entry name" value="AAA_6"/>
    <property type="match status" value="1"/>
</dbReference>
<evidence type="ECO:0000259" key="23">
    <source>
        <dbReference type="Pfam" id="PF17857"/>
    </source>
</evidence>
<evidence type="ECO:0000256" key="8">
    <source>
        <dbReference type="ARBA" id="ARBA00023017"/>
    </source>
</evidence>
<feature type="domain" description="Dynein heavy chain C-terminal" evidence="25">
    <location>
        <begin position="4309"/>
        <end position="4630"/>
    </location>
</feature>
<dbReference type="Pfam" id="PF08393">
    <property type="entry name" value="DHC_N2"/>
    <property type="match status" value="1"/>
</dbReference>
<dbReference type="Pfam" id="PF12775">
    <property type="entry name" value="AAA_7"/>
    <property type="match status" value="1"/>
</dbReference>
<keyword evidence="5" id="KW-0677">Repeat</keyword>
<name>A0A8J2SYB8_9STRA</name>
<dbReference type="InterPro" id="IPR024743">
    <property type="entry name" value="Dynein_HC_stalk"/>
</dbReference>
<feature type="domain" description="Dynein heavy chain linker" evidence="17">
    <location>
        <begin position="1301"/>
        <end position="1707"/>
    </location>
</feature>
<keyword evidence="8" id="KW-0243">Dynein</keyword>
<evidence type="ECO:0000256" key="1">
    <source>
        <dbReference type="ARBA" id="ARBA00004430"/>
    </source>
</evidence>
<evidence type="ECO:0000256" key="10">
    <source>
        <dbReference type="ARBA" id="ARBA00023069"/>
    </source>
</evidence>
<dbReference type="Pfam" id="PF18199">
    <property type="entry name" value="Dynein_C"/>
    <property type="match status" value="1"/>
</dbReference>
<dbReference type="FunFam" id="1.10.8.710:FF:000003">
    <property type="entry name" value="Dynein axonemal heavy chain 5"/>
    <property type="match status" value="1"/>
</dbReference>
<evidence type="ECO:0000259" key="16">
    <source>
        <dbReference type="Pfam" id="PF08385"/>
    </source>
</evidence>
<dbReference type="InterPro" id="IPR035706">
    <property type="entry name" value="AAA_9"/>
</dbReference>
<dbReference type="Gene3D" id="1.10.8.710">
    <property type="match status" value="1"/>
</dbReference>
<feature type="domain" description="Dynein heavy chain ATP-binding dynein motor region" evidence="21">
    <location>
        <begin position="3537"/>
        <end position="3760"/>
    </location>
</feature>
<evidence type="ECO:0000256" key="7">
    <source>
        <dbReference type="ARBA" id="ARBA00022840"/>
    </source>
</evidence>
<dbReference type="Proteomes" id="UP000789595">
    <property type="component" value="Unassembled WGS sequence"/>
</dbReference>
<evidence type="ECO:0000256" key="2">
    <source>
        <dbReference type="ARBA" id="ARBA00008887"/>
    </source>
</evidence>
<evidence type="ECO:0000256" key="4">
    <source>
        <dbReference type="ARBA" id="ARBA00022701"/>
    </source>
</evidence>
<evidence type="ECO:0000259" key="20">
    <source>
        <dbReference type="Pfam" id="PF12780"/>
    </source>
</evidence>
<dbReference type="InterPro" id="IPR026983">
    <property type="entry name" value="DHC"/>
</dbReference>
<feature type="domain" description="Dynein heavy chain AAA lid" evidence="24">
    <location>
        <begin position="4156"/>
        <end position="4302"/>
    </location>
</feature>
<feature type="domain" description="Dynein heavy chain tail" evidence="16">
    <location>
        <begin position="207"/>
        <end position="796"/>
    </location>
</feature>
<dbReference type="PANTHER" id="PTHR46532:SF4">
    <property type="entry name" value="AAA+ ATPASE DOMAIN-CONTAINING PROTEIN"/>
    <property type="match status" value="1"/>
</dbReference>
<feature type="domain" description="Dynein heavy chain hydrolytic ATP-binding dynein motor region" evidence="18">
    <location>
        <begin position="1858"/>
        <end position="2197"/>
    </location>
</feature>
<keyword evidence="12" id="KW-0206">Cytoskeleton</keyword>
<dbReference type="Gene3D" id="3.10.490.20">
    <property type="match status" value="1"/>
</dbReference>
<protein>
    <submittedName>
        <fullName evidence="26">Uncharacterized protein</fullName>
    </submittedName>
</protein>
<reference evidence="26" key="1">
    <citation type="submission" date="2021-11" db="EMBL/GenBank/DDBJ databases">
        <authorList>
            <consortium name="Genoscope - CEA"/>
            <person name="William W."/>
        </authorList>
    </citation>
    <scope>NUCLEOTIDE SEQUENCE</scope>
</reference>
<dbReference type="Gene3D" id="1.20.140.100">
    <property type="entry name" value="Dynein heavy chain, N-terminal domain 2"/>
    <property type="match status" value="1"/>
</dbReference>
<keyword evidence="11" id="KW-0505">Motor protein</keyword>
<dbReference type="InterPro" id="IPR042219">
    <property type="entry name" value="AAA_lid_11_sf"/>
</dbReference>
<dbReference type="InterPro" id="IPR027417">
    <property type="entry name" value="P-loop_NTPase"/>
</dbReference>
<evidence type="ECO:0000256" key="9">
    <source>
        <dbReference type="ARBA" id="ARBA00023054"/>
    </source>
</evidence>
<feature type="domain" description="Dynein heavy chain coiled coil stalk" evidence="19">
    <location>
        <begin position="3151"/>
        <end position="3502"/>
    </location>
</feature>
<keyword evidence="3" id="KW-0963">Cytoplasm</keyword>
<evidence type="ECO:0000259" key="19">
    <source>
        <dbReference type="Pfam" id="PF12777"/>
    </source>
</evidence>
<dbReference type="InterPro" id="IPR013594">
    <property type="entry name" value="Dynein_heavy_tail"/>
</dbReference>
<evidence type="ECO:0000256" key="6">
    <source>
        <dbReference type="ARBA" id="ARBA00022741"/>
    </source>
</evidence>
<dbReference type="Pfam" id="PF12777">
    <property type="entry name" value="MT"/>
    <property type="match status" value="1"/>
</dbReference>
<dbReference type="OrthoDB" id="185092at2759"/>
<proteinExistence type="inferred from homology"/>
<dbReference type="FunFam" id="1.20.140.100:FF:000001">
    <property type="entry name" value="dynein heavy chain 17, axonemal"/>
    <property type="match status" value="1"/>
</dbReference>
<keyword evidence="27" id="KW-1185">Reference proteome</keyword>
<evidence type="ECO:0000256" key="11">
    <source>
        <dbReference type="ARBA" id="ARBA00023175"/>
    </source>
</evidence>
<dbReference type="InterPro" id="IPR042228">
    <property type="entry name" value="Dynein_linker_3"/>
</dbReference>
<dbReference type="Gene3D" id="6.10.140.1060">
    <property type="match status" value="1"/>
</dbReference>
<comment type="caution">
    <text evidence="26">The sequence shown here is derived from an EMBL/GenBank/DDBJ whole genome shotgun (WGS) entry which is preliminary data.</text>
</comment>
<dbReference type="Gene3D" id="3.40.50.300">
    <property type="entry name" value="P-loop containing nucleotide triphosphate hydrolases"/>
    <property type="match status" value="5"/>
</dbReference>
<dbReference type="FunFam" id="1.20.920.20:FF:000001">
    <property type="entry name" value="dynein heavy chain 2, axonemal"/>
    <property type="match status" value="1"/>
</dbReference>
<dbReference type="Gene3D" id="1.10.472.130">
    <property type="match status" value="1"/>
</dbReference>
<evidence type="ECO:0000256" key="12">
    <source>
        <dbReference type="ARBA" id="ARBA00023212"/>
    </source>
</evidence>
<feature type="domain" description="Dynein heavy chain AAA module D4" evidence="20">
    <location>
        <begin position="2872"/>
        <end position="3132"/>
    </location>
</feature>
<evidence type="ECO:0000259" key="22">
    <source>
        <dbReference type="Pfam" id="PF17852"/>
    </source>
</evidence>
<evidence type="ECO:0000256" key="5">
    <source>
        <dbReference type="ARBA" id="ARBA00022737"/>
    </source>
</evidence>
<evidence type="ECO:0000256" key="3">
    <source>
        <dbReference type="ARBA" id="ARBA00022490"/>
    </source>
</evidence>
<dbReference type="InterPro" id="IPR035699">
    <property type="entry name" value="AAA_6"/>
</dbReference>
<dbReference type="Pfam" id="PF12780">
    <property type="entry name" value="AAA_8"/>
    <property type="match status" value="1"/>
</dbReference>